<protein>
    <submittedName>
        <fullName evidence="2">Uncharacterized protein</fullName>
    </submittedName>
</protein>
<dbReference type="AlphaFoldDB" id="A0A8H6A0I0"/>
<keyword evidence="1" id="KW-0732">Signal</keyword>
<feature type="signal peptide" evidence="1">
    <location>
        <begin position="1"/>
        <end position="16"/>
    </location>
</feature>
<accession>A0A8H6A0I0</accession>
<evidence type="ECO:0000313" key="3">
    <source>
        <dbReference type="Proteomes" id="UP000541154"/>
    </source>
</evidence>
<gene>
    <name evidence="2" type="ORF">ETB97_002557</name>
</gene>
<sequence>MLFNTGLASTITLAIGIFADPAPQDDSRYVQLRIYSEPGCFEQNQGKMGTYDKNSTNARPLAHHLAIYNDVTCHCNRHNVKINTCLSNDKEHSDYFG</sequence>
<feature type="chain" id="PRO_5034986836" evidence="1">
    <location>
        <begin position="17"/>
        <end position="97"/>
    </location>
</feature>
<evidence type="ECO:0000256" key="1">
    <source>
        <dbReference type="SAM" id="SignalP"/>
    </source>
</evidence>
<dbReference type="Proteomes" id="UP000541154">
    <property type="component" value="Unassembled WGS sequence"/>
</dbReference>
<reference evidence="2 3" key="1">
    <citation type="submission" date="2019-04" db="EMBL/GenBank/DDBJ databases">
        <title>Aspergillus burnettii sp. nov., novel species from soil in southeast Queensland.</title>
        <authorList>
            <person name="Gilchrist C.L.M."/>
            <person name="Pitt J.I."/>
            <person name="Lange L."/>
            <person name="Lacey H.J."/>
            <person name="Vuong D."/>
            <person name="Midgley D.J."/>
            <person name="Greenfield P."/>
            <person name="Bradbury M."/>
            <person name="Lacey E."/>
            <person name="Busk P.K."/>
            <person name="Pilgaard B."/>
            <person name="Chooi Y.H."/>
            <person name="Piggott A.M."/>
        </authorList>
    </citation>
    <scope>NUCLEOTIDE SEQUENCE [LARGE SCALE GENOMIC DNA]</scope>
    <source>
        <strain evidence="2 3">FRR 5400</strain>
    </source>
</reference>
<dbReference type="EMBL" id="SPNV01000157">
    <property type="protein sequence ID" value="KAF5859646.1"/>
    <property type="molecule type" value="Genomic_DNA"/>
</dbReference>
<name>A0A8H6A0I0_PETAA</name>
<comment type="caution">
    <text evidence="2">The sequence shown here is derived from an EMBL/GenBank/DDBJ whole genome shotgun (WGS) entry which is preliminary data.</text>
</comment>
<evidence type="ECO:0000313" key="2">
    <source>
        <dbReference type="EMBL" id="KAF5859646.1"/>
    </source>
</evidence>
<proteinExistence type="predicted"/>
<organism evidence="2 3">
    <name type="scientific">Petromyces alliaceus</name>
    <name type="common">Aspergillus alliaceus</name>
    <dbReference type="NCBI Taxonomy" id="209559"/>
    <lineage>
        <taxon>Eukaryota</taxon>
        <taxon>Fungi</taxon>
        <taxon>Dikarya</taxon>
        <taxon>Ascomycota</taxon>
        <taxon>Pezizomycotina</taxon>
        <taxon>Eurotiomycetes</taxon>
        <taxon>Eurotiomycetidae</taxon>
        <taxon>Eurotiales</taxon>
        <taxon>Aspergillaceae</taxon>
        <taxon>Aspergillus</taxon>
        <taxon>Aspergillus subgen. Circumdati</taxon>
    </lineage>
</organism>
<keyword evidence="3" id="KW-1185">Reference proteome</keyword>